<sequence>MTGIDLFEQAMMLSGLELEDAEALKPFALGCINQLLRDRAYEQQRLTAHAEQWSALRPAAALNGLEDEIPYEECFVQECFPYGLAAMLMEEDDHSKCNWLMEEYERRAAYYAPCVQMPILETDA</sequence>
<dbReference type="RefSeq" id="WP_216469645.1">
    <property type="nucleotide sequence ID" value="NZ_JAHLQI010000002.1"/>
</dbReference>
<dbReference type="EMBL" id="JAHLQI010000002">
    <property type="protein sequence ID" value="MBU5489997.1"/>
    <property type="molecule type" value="Genomic_DNA"/>
</dbReference>
<protein>
    <recommendedName>
        <fullName evidence="3">DUF3848 domain-containing protein</fullName>
    </recommendedName>
</protein>
<gene>
    <name evidence="1" type="ORF">KQI75_05080</name>
</gene>
<evidence type="ECO:0000313" key="2">
    <source>
        <dbReference type="Proteomes" id="UP000783588"/>
    </source>
</evidence>
<organism evidence="1 2">
    <name type="scientific">Butyricicoccus intestinisimiae</name>
    <dbReference type="NCBI Taxonomy" id="2841509"/>
    <lineage>
        <taxon>Bacteria</taxon>
        <taxon>Bacillati</taxon>
        <taxon>Bacillota</taxon>
        <taxon>Clostridia</taxon>
        <taxon>Eubacteriales</taxon>
        <taxon>Butyricicoccaceae</taxon>
        <taxon>Butyricicoccus</taxon>
    </lineage>
</organism>
<comment type="caution">
    <text evidence="1">The sequence shown here is derived from an EMBL/GenBank/DDBJ whole genome shotgun (WGS) entry which is preliminary data.</text>
</comment>
<reference evidence="1 2" key="1">
    <citation type="submission" date="2021-06" db="EMBL/GenBank/DDBJ databases">
        <authorList>
            <person name="Sun Q."/>
            <person name="Li D."/>
        </authorList>
    </citation>
    <scope>NUCLEOTIDE SEQUENCE [LARGE SCALE GENOMIC DNA]</scope>
    <source>
        <strain evidence="1 2">MSJd-7</strain>
    </source>
</reference>
<keyword evidence="2" id="KW-1185">Reference proteome</keyword>
<proteinExistence type="predicted"/>
<evidence type="ECO:0008006" key="3">
    <source>
        <dbReference type="Google" id="ProtNLM"/>
    </source>
</evidence>
<evidence type="ECO:0000313" key="1">
    <source>
        <dbReference type="EMBL" id="MBU5489997.1"/>
    </source>
</evidence>
<name>A0ABS6ES03_9FIRM</name>
<accession>A0ABS6ES03</accession>
<dbReference type="Proteomes" id="UP000783588">
    <property type="component" value="Unassembled WGS sequence"/>
</dbReference>